<proteinExistence type="inferred from homology"/>
<dbReference type="PROSITE" id="PS00095">
    <property type="entry name" value="C5_MTASE_2"/>
    <property type="match status" value="1"/>
</dbReference>
<evidence type="ECO:0000256" key="1">
    <source>
        <dbReference type="ARBA" id="ARBA00011975"/>
    </source>
</evidence>
<keyword evidence="4 6" id="KW-0949">S-adenosyl-L-methionine</keyword>
<protein>
    <recommendedName>
        <fullName evidence="1">DNA (cytosine-5-)-methyltransferase</fullName>
        <ecNumber evidence="1">2.1.1.37</ecNumber>
    </recommendedName>
</protein>
<name>A0A087CQT2_9BIFI</name>
<organism evidence="8 9">
    <name type="scientific">Bifidobacterium pullorum subsp. saeculare DSM 6531 = LMG 14934</name>
    <dbReference type="NCBI Taxonomy" id="1437611"/>
    <lineage>
        <taxon>Bacteria</taxon>
        <taxon>Bacillati</taxon>
        <taxon>Actinomycetota</taxon>
        <taxon>Actinomycetes</taxon>
        <taxon>Bifidobacteriales</taxon>
        <taxon>Bifidobacteriaceae</taxon>
        <taxon>Bifidobacterium</taxon>
    </lineage>
</organism>
<dbReference type="GO" id="GO:0044027">
    <property type="term" value="P:negative regulation of gene expression via chromosomal CpG island methylation"/>
    <property type="evidence" value="ECO:0007669"/>
    <property type="project" value="TreeGrafter"/>
</dbReference>
<dbReference type="InterPro" id="IPR029063">
    <property type="entry name" value="SAM-dependent_MTases_sf"/>
</dbReference>
<dbReference type="AlphaFoldDB" id="A0A087CQT2"/>
<comment type="similarity">
    <text evidence="6 7">Belongs to the class I-like SAM-binding methyltransferase superfamily. C5-methyltransferase family.</text>
</comment>
<dbReference type="PANTHER" id="PTHR10629:SF52">
    <property type="entry name" value="DNA (CYTOSINE-5)-METHYLTRANSFERASE 1"/>
    <property type="match status" value="1"/>
</dbReference>
<dbReference type="PRINTS" id="PR00105">
    <property type="entry name" value="C5METTRFRASE"/>
</dbReference>
<keyword evidence="5" id="KW-0680">Restriction system</keyword>
<evidence type="ECO:0000313" key="8">
    <source>
        <dbReference type="EMBL" id="KFI85632.1"/>
    </source>
</evidence>
<dbReference type="GO" id="GO:0009307">
    <property type="term" value="P:DNA restriction-modification system"/>
    <property type="evidence" value="ECO:0007669"/>
    <property type="project" value="UniProtKB-KW"/>
</dbReference>
<dbReference type="NCBIfam" id="TIGR00675">
    <property type="entry name" value="dcm"/>
    <property type="match status" value="1"/>
</dbReference>
<dbReference type="InterPro" id="IPR001525">
    <property type="entry name" value="C5_MeTfrase"/>
</dbReference>
<feature type="active site" evidence="6">
    <location>
        <position position="151"/>
    </location>
</feature>
<keyword evidence="3 6" id="KW-0808">Transferase</keyword>
<dbReference type="SUPFAM" id="SSF53335">
    <property type="entry name" value="S-adenosyl-L-methionine-dependent methyltransferases"/>
    <property type="match status" value="1"/>
</dbReference>
<evidence type="ECO:0000256" key="6">
    <source>
        <dbReference type="PROSITE-ProRule" id="PRU01016"/>
    </source>
</evidence>
<evidence type="ECO:0000256" key="5">
    <source>
        <dbReference type="ARBA" id="ARBA00022747"/>
    </source>
</evidence>
<comment type="caution">
    <text evidence="8">The sequence shown here is derived from an EMBL/GenBank/DDBJ whole genome shotgun (WGS) entry which is preliminary data.</text>
</comment>
<dbReference type="PROSITE" id="PS51679">
    <property type="entry name" value="SAM_MT_C5"/>
    <property type="match status" value="1"/>
</dbReference>
<dbReference type="InterPro" id="IPR050390">
    <property type="entry name" value="C5-Methyltransferase"/>
</dbReference>
<sequence length="446" mass="50050">MTRFLTAQEAAKLIGVSASAVTRLANTDMLRYETIGTRRIFSVQDVNDYLANANLRIAPQDHERRSKTASKFIALSFFSGAGGLDLGMERAGFSPILYCENNRECRMTIDANRPDAALLGDITRASASDVRRMAKLDNDQDIDVMFGGPPCQAFSTAGARRAFNDARGNVFLKFLDLATELRPRYLVIENVRGLLSTAYPTHPQGTPVRGGAMRIILDRLDRMGYSTSFNLYNAANFGAPQIRERVVIIAKREGERCAWLTPTHSDDSQWHLPPWVTFADAVGDIEDKPQHHTEFPPKRLKYFRMLQEGQHWNSLPKDLQRDALGKAYDLGGGKTGFYRRIAFNRPCPTLVTSPTMPATDLCHPTENRPLSVEEYKRVQGFPDDWWIAGSISDQYRQIGNAVPVMLGAAIGQAIRDDMNGAQASNQWINFPYSRYSHTSDRTWDFA</sequence>
<gene>
    <name evidence="8" type="ORF">BSAE_1493</name>
</gene>
<dbReference type="Gene3D" id="3.90.120.10">
    <property type="entry name" value="DNA Methylase, subunit A, domain 2"/>
    <property type="match status" value="1"/>
</dbReference>
<evidence type="ECO:0000313" key="9">
    <source>
        <dbReference type="Proteomes" id="UP000029040"/>
    </source>
</evidence>
<dbReference type="RefSeq" id="WP_033508957.1">
    <property type="nucleotide sequence ID" value="NZ_JDTM01000004.1"/>
</dbReference>
<dbReference type="Pfam" id="PF00145">
    <property type="entry name" value="DNA_methylase"/>
    <property type="match status" value="1"/>
</dbReference>
<dbReference type="GO" id="GO:0032259">
    <property type="term" value="P:methylation"/>
    <property type="evidence" value="ECO:0007669"/>
    <property type="project" value="UniProtKB-KW"/>
</dbReference>
<evidence type="ECO:0000256" key="3">
    <source>
        <dbReference type="ARBA" id="ARBA00022679"/>
    </source>
</evidence>
<evidence type="ECO:0000256" key="7">
    <source>
        <dbReference type="RuleBase" id="RU000416"/>
    </source>
</evidence>
<dbReference type="EC" id="2.1.1.37" evidence="1"/>
<dbReference type="GO" id="GO:0003886">
    <property type="term" value="F:DNA (cytosine-5-)-methyltransferase activity"/>
    <property type="evidence" value="ECO:0007669"/>
    <property type="project" value="UniProtKB-EC"/>
</dbReference>
<dbReference type="Gene3D" id="3.40.50.150">
    <property type="entry name" value="Vaccinia Virus protein VP39"/>
    <property type="match status" value="1"/>
</dbReference>
<dbReference type="EMBL" id="JGZM01000008">
    <property type="protein sequence ID" value="KFI85632.1"/>
    <property type="molecule type" value="Genomic_DNA"/>
</dbReference>
<dbReference type="GO" id="GO:0003677">
    <property type="term" value="F:DNA binding"/>
    <property type="evidence" value="ECO:0007669"/>
    <property type="project" value="TreeGrafter"/>
</dbReference>
<dbReference type="PANTHER" id="PTHR10629">
    <property type="entry name" value="CYTOSINE-SPECIFIC METHYLTRANSFERASE"/>
    <property type="match status" value="1"/>
</dbReference>
<reference evidence="8 9" key="1">
    <citation type="submission" date="2014-03" db="EMBL/GenBank/DDBJ databases">
        <title>Genomics of Bifidobacteria.</title>
        <authorList>
            <person name="Ventura M."/>
            <person name="Milani C."/>
            <person name="Lugli G.A."/>
        </authorList>
    </citation>
    <scope>NUCLEOTIDE SEQUENCE [LARGE SCALE GENOMIC DNA]</scope>
    <source>
        <strain evidence="8 9">LMG 14934</strain>
    </source>
</reference>
<evidence type="ECO:0000256" key="2">
    <source>
        <dbReference type="ARBA" id="ARBA00022603"/>
    </source>
</evidence>
<keyword evidence="2 6" id="KW-0489">Methyltransferase</keyword>
<dbReference type="Proteomes" id="UP000029040">
    <property type="component" value="Unassembled WGS sequence"/>
</dbReference>
<evidence type="ECO:0000256" key="4">
    <source>
        <dbReference type="ARBA" id="ARBA00022691"/>
    </source>
</evidence>
<dbReference type="InterPro" id="IPR031303">
    <property type="entry name" value="C5_meth_CS"/>
</dbReference>
<accession>A0A087CQT2</accession>